<evidence type="ECO:0000256" key="1">
    <source>
        <dbReference type="ARBA" id="ARBA00004123"/>
    </source>
</evidence>
<gene>
    <name evidence="10" type="ORF">KK1_004778</name>
</gene>
<evidence type="ECO:0000256" key="5">
    <source>
        <dbReference type="ARBA" id="ARBA00023163"/>
    </source>
</evidence>
<name>A0A151TYP9_CAJCA</name>
<dbReference type="Proteomes" id="UP000075243">
    <property type="component" value="Chromosome 2"/>
</dbReference>
<organism evidence="10 11">
    <name type="scientific">Cajanus cajan</name>
    <name type="common">Pigeon pea</name>
    <name type="synonym">Cajanus indicus</name>
    <dbReference type="NCBI Taxonomy" id="3821"/>
    <lineage>
        <taxon>Eukaryota</taxon>
        <taxon>Viridiplantae</taxon>
        <taxon>Streptophyta</taxon>
        <taxon>Embryophyta</taxon>
        <taxon>Tracheophyta</taxon>
        <taxon>Spermatophyta</taxon>
        <taxon>Magnoliopsida</taxon>
        <taxon>eudicotyledons</taxon>
        <taxon>Gunneridae</taxon>
        <taxon>Pentapetalae</taxon>
        <taxon>rosids</taxon>
        <taxon>fabids</taxon>
        <taxon>Fabales</taxon>
        <taxon>Fabaceae</taxon>
        <taxon>Papilionoideae</taxon>
        <taxon>50 kb inversion clade</taxon>
        <taxon>NPAAA clade</taxon>
        <taxon>indigoferoid/millettioid clade</taxon>
        <taxon>Phaseoleae</taxon>
        <taxon>Cajanus</taxon>
    </lineage>
</organism>
<dbReference type="InterPro" id="IPR050560">
    <property type="entry name" value="MYB_TF"/>
</dbReference>
<keyword evidence="6" id="KW-0539">Nucleus</keyword>
<dbReference type="SMART" id="SM00717">
    <property type="entry name" value="SANT"/>
    <property type="match status" value="2"/>
</dbReference>
<evidence type="ECO:0000256" key="2">
    <source>
        <dbReference type="ARBA" id="ARBA00022737"/>
    </source>
</evidence>
<evidence type="ECO:0000259" key="9">
    <source>
        <dbReference type="PROSITE" id="PS51294"/>
    </source>
</evidence>
<evidence type="ECO:0000259" key="8">
    <source>
        <dbReference type="PROSITE" id="PS50090"/>
    </source>
</evidence>
<evidence type="ECO:0000313" key="11">
    <source>
        <dbReference type="Proteomes" id="UP000075243"/>
    </source>
</evidence>
<feature type="region of interest" description="Disordered" evidence="7">
    <location>
        <begin position="112"/>
        <end position="143"/>
    </location>
</feature>
<protein>
    <recommendedName>
        <fullName evidence="12">Transcription factor MYB44</fullName>
    </recommendedName>
</protein>
<sequence>MTNKCSRRCHHWNHAEDKMLRELVRQRGPHDWDLIAKNIEGRTGKSCRLRWFNHLDPELKKTPFSEEENERLLAAHDVYGSRWPKIAKQFPGRTDVAVKNQCNLLMAWMQRKDSKKKSFDEDSNLEEGASSSPEDELKDSGHKQVPFYDFLGVGE</sequence>
<dbReference type="InterPro" id="IPR017930">
    <property type="entry name" value="Myb_dom"/>
</dbReference>
<dbReference type="InterPro" id="IPR009057">
    <property type="entry name" value="Homeodomain-like_sf"/>
</dbReference>
<proteinExistence type="predicted"/>
<reference evidence="10 11" key="1">
    <citation type="journal article" date="2012" name="Nat. Biotechnol.">
        <title>Draft genome sequence of pigeonpea (Cajanus cajan), an orphan legume crop of resource-poor farmers.</title>
        <authorList>
            <person name="Varshney R.K."/>
            <person name="Chen W."/>
            <person name="Li Y."/>
            <person name="Bharti A.K."/>
            <person name="Saxena R.K."/>
            <person name="Schlueter J.A."/>
            <person name="Donoghue M.T."/>
            <person name="Azam S."/>
            <person name="Fan G."/>
            <person name="Whaley A.M."/>
            <person name="Farmer A.D."/>
            <person name="Sheridan J."/>
            <person name="Iwata A."/>
            <person name="Tuteja R."/>
            <person name="Penmetsa R.V."/>
            <person name="Wu W."/>
            <person name="Upadhyaya H.D."/>
            <person name="Yang S.P."/>
            <person name="Shah T."/>
            <person name="Saxena K.B."/>
            <person name="Michael T."/>
            <person name="McCombie W.R."/>
            <person name="Yang B."/>
            <person name="Zhang G."/>
            <person name="Yang H."/>
            <person name="Wang J."/>
            <person name="Spillane C."/>
            <person name="Cook D.R."/>
            <person name="May G.D."/>
            <person name="Xu X."/>
            <person name="Jackson S.A."/>
        </authorList>
    </citation>
    <scope>NUCLEOTIDE SEQUENCE [LARGE SCALE GENOMIC DNA]</scope>
    <source>
        <strain evidence="11">cv. Asha</strain>
    </source>
</reference>
<dbReference type="GO" id="GO:0000978">
    <property type="term" value="F:RNA polymerase II cis-regulatory region sequence-specific DNA binding"/>
    <property type="evidence" value="ECO:0007669"/>
    <property type="project" value="TreeGrafter"/>
</dbReference>
<comment type="subcellular location">
    <subcellularLocation>
        <location evidence="1">Nucleus</location>
    </subcellularLocation>
</comment>
<feature type="domain" description="Myb-like" evidence="8">
    <location>
        <begin position="56"/>
        <end position="106"/>
    </location>
</feature>
<keyword evidence="11" id="KW-1185">Reference proteome</keyword>
<evidence type="ECO:0000256" key="6">
    <source>
        <dbReference type="ARBA" id="ARBA00023242"/>
    </source>
</evidence>
<evidence type="ECO:0008006" key="12">
    <source>
        <dbReference type="Google" id="ProtNLM"/>
    </source>
</evidence>
<dbReference type="InterPro" id="IPR001005">
    <property type="entry name" value="SANT/Myb"/>
</dbReference>
<dbReference type="PANTHER" id="PTHR45614">
    <property type="entry name" value="MYB PROTEIN-RELATED"/>
    <property type="match status" value="1"/>
</dbReference>
<dbReference type="PROSITE" id="PS51294">
    <property type="entry name" value="HTH_MYB"/>
    <property type="match status" value="2"/>
</dbReference>
<evidence type="ECO:0000256" key="3">
    <source>
        <dbReference type="ARBA" id="ARBA00023015"/>
    </source>
</evidence>
<dbReference type="SUPFAM" id="SSF46689">
    <property type="entry name" value="Homeodomain-like"/>
    <property type="match status" value="1"/>
</dbReference>
<dbReference type="GO" id="GO:0005634">
    <property type="term" value="C:nucleus"/>
    <property type="evidence" value="ECO:0007669"/>
    <property type="project" value="UniProtKB-SubCell"/>
</dbReference>
<accession>A0A151TYP9</accession>
<keyword evidence="5" id="KW-0804">Transcription</keyword>
<dbReference type="PROSITE" id="PS50090">
    <property type="entry name" value="MYB_LIKE"/>
    <property type="match status" value="2"/>
</dbReference>
<keyword evidence="3" id="KW-0805">Transcription regulation</keyword>
<dbReference type="EMBL" id="CM003604">
    <property type="protein sequence ID" value="KYP72192.1"/>
    <property type="molecule type" value="Genomic_DNA"/>
</dbReference>
<dbReference type="FunFam" id="1.10.10.60:FF:000060">
    <property type="entry name" value="MYB transcription factor"/>
    <property type="match status" value="1"/>
</dbReference>
<dbReference type="AlphaFoldDB" id="A0A151TYP9"/>
<feature type="domain" description="Myb-like" evidence="8">
    <location>
        <begin position="12"/>
        <end position="55"/>
    </location>
</feature>
<dbReference type="Pfam" id="PF13921">
    <property type="entry name" value="Myb_DNA-bind_6"/>
    <property type="match status" value="1"/>
</dbReference>
<dbReference type="CDD" id="cd00167">
    <property type="entry name" value="SANT"/>
    <property type="match status" value="2"/>
</dbReference>
<keyword evidence="2" id="KW-0677">Repeat</keyword>
<dbReference type="Gramene" id="C.cajan_04658.t">
    <property type="protein sequence ID" value="C.cajan_04658.t"/>
    <property type="gene ID" value="C.cajan_04658"/>
</dbReference>
<dbReference type="Gene3D" id="1.10.10.60">
    <property type="entry name" value="Homeodomain-like"/>
    <property type="match status" value="2"/>
</dbReference>
<evidence type="ECO:0000256" key="7">
    <source>
        <dbReference type="SAM" id="MobiDB-lite"/>
    </source>
</evidence>
<evidence type="ECO:0000256" key="4">
    <source>
        <dbReference type="ARBA" id="ARBA00023125"/>
    </source>
</evidence>
<feature type="domain" description="HTH myb-type" evidence="9">
    <location>
        <begin position="60"/>
        <end position="100"/>
    </location>
</feature>
<keyword evidence="4" id="KW-0238">DNA-binding</keyword>
<evidence type="ECO:0000313" key="10">
    <source>
        <dbReference type="EMBL" id="KYP72192.1"/>
    </source>
</evidence>
<dbReference type="PANTHER" id="PTHR45614:SF150">
    <property type="entry name" value="MYB-LIKE DNA-BINDING DOMAIN CONTAINING PROTEIN, EXPRESSED"/>
    <property type="match status" value="1"/>
</dbReference>
<dbReference type="GO" id="GO:0000981">
    <property type="term" value="F:DNA-binding transcription factor activity, RNA polymerase II-specific"/>
    <property type="evidence" value="ECO:0007669"/>
    <property type="project" value="TreeGrafter"/>
</dbReference>
<dbReference type="OMA" id="FSHISHC"/>
<feature type="domain" description="HTH myb-type" evidence="9">
    <location>
        <begin position="1"/>
        <end position="59"/>
    </location>
</feature>